<keyword evidence="3" id="KW-1185">Reference proteome</keyword>
<organism evidence="2 3">
    <name type="scientific">Sphingobium boeckii</name>
    <dbReference type="NCBI Taxonomy" id="1082345"/>
    <lineage>
        <taxon>Bacteria</taxon>
        <taxon>Pseudomonadati</taxon>
        <taxon>Pseudomonadota</taxon>
        <taxon>Alphaproteobacteria</taxon>
        <taxon>Sphingomonadales</taxon>
        <taxon>Sphingomonadaceae</taxon>
        <taxon>Sphingobium</taxon>
    </lineage>
</organism>
<comment type="caution">
    <text evidence="2">The sequence shown here is derived from an EMBL/GenBank/DDBJ whole genome shotgun (WGS) entry which is preliminary data.</text>
</comment>
<dbReference type="AlphaFoldDB" id="A0A7W9AIP8"/>
<dbReference type="RefSeq" id="WP_184018797.1">
    <property type="nucleotide sequence ID" value="NZ_JACIJC010000004.1"/>
</dbReference>
<feature type="region of interest" description="Disordered" evidence="1">
    <location>
        <begin position="70"/>
        <end position="93"/>
    </location>
</feature>
<gene>
    <name evidence="2" type="ORF">FHS49_002417</name>
</gene>
<accession>A0A7W9AIP8</accession>
<evidence type="ECO:0000256" key="1">
    <source>
        <dbReference type="SAM" id="MobiDB-lite"/>
    </source>
</evidence>
<reference evidence="2 3" key="1">
    <citation type="submission" date="2020-08" db="EMBL/GenBank/DDBJ databases">
        <title>Genomic Encyclopedia of Type Strains, Phase IV (KMG-IV): sequencing the most valuable type-strain genomes for metagenomic binning, comparative biology and taxonomic classification.</title>
        <authorList>
            <person name="Goeker M."/>
        </authorList>
    </citation>
    <scope>NUCLEOTIDE SEQUENCE [LARGE SCALE GENOMIC DNA]</scope>
    <source>
        <strain evidence="2 3">DSM 25079</strain>
    </source>
</reference>
<proteinExistence type="predicted"/>
<dbReference type="EMBL" id="JACIJC010000004">
    <property type="protein sequence ID" value="MBB5686393.1"/>
    <property type="molecule type" value="Genomic_DNA"/>
</dbReference>
<name>A0A7W9AIP8_9SPHN</name>
<dbReference type="Proteomes" id="UP000549617">
    <property type="component" value="Unassembled WGS sequence"/>
</dbReference>
<evidence type="ECO:0000313" key="2">
    <source>
        <dbReference type="EMBL" id="MBB5686393.1"/>
    </source>
</evidence>
<sequence>MNNSAATCRAQEAHHLKIAEASELANVRNIALAAATAWGHEAVWAEKRESGSVNRLSAADAEIAREFQEDADEIDDGPEPDRAALSAQDGTGA</sequence>
<protein>
    <submittedName>
        <fullName evidence="2">Transcriptional regulator of nitric oxide reductase</fullName>
    </submittedName>
</protein>
<evidence type="ECO:0000313" key="3">
    <source>
        <dbReference type="Proteomes" id="UP000549617"/>
    </source>
</evidence>